<dbReference type="Proteomes" id="UP000000600">
    <property type="component" value="Unassembled WGS sequence"/>
</dbReference>
<dbReference type="AlphaFoldDB" id="A0E5N0"/>
<organism evidence="2 3">
    <name type="scientific">Paramecium tetraurelia</name>
    <dbReference type="NCBI Taxonomy" id="5888"/>
    <lineage>
        <taxon>Eukaryota</taxon>
        <taxon>Sar</taxon>
        <taxon>Alveolata</taxon>
        <taxon>Ciliophora</taxon>
        <taxon>Intramacronucleata</taxon>
        <taxon>Oligohymenophorea</taxon>
        <taxon>Peniculida</taxon>
        <taxon>Parameciidae</taxon>
        <taxon>Paramecium</taxon>
    </lineage>
</organism>
<dbReference type="EMBL" id="CT868660">
    <property type="protein sequence ID" value="CAK90597.1"/>
    <property type="molecule type" value="Genomic_DNA"/>
</dbReference>
<proteinExistence type="predicted"/>
<gene>
    <name evidence="2" type="ORF">GSPATT00003458001</name>
</gene>
<name>A0E5N0_PARTE</name>
<dbReference type="InParanoid" id="A0E5N0"/>
<feature type="transmembrane region" description="Helical" evidence="1">
    <location>
        <begin position="61"/>
        <end position="77"/>
    </location>
</feature>
<dbReference type="GeneID" id="5043779"/>
<keyword evidence="3" id="KW-1185">Reference proteome</keyword>
<evidence type="ECO:0000313" key="2">
    <source>
        <dbReference type="EMBL" id="CAK90597.1"/>
    </source>
</evidence>
<accession>A0E5N0</accession>
<evidence type="ECO:0000313" key="3">
    <source>
        <dbReference type="Proteomes" id="UP000000600"/>
    </source>
</evidence>
<dbReference type="HOGENOM" id="CLU_2138350_0_0_1"/>
<evidence type="ECO:0000256" key="1">
    <source>
        <dbReference type="SAM" id="Phobius"/>
    </source>
</evidence>
<protein>
    <submittedName>
        <fullName evidence="2">Uncharacterized protein</fullName>
    </submittedName>
</protein>
<keyword evidence="1" id="KW-0812">Transmembrane</keyword>
<dbReference type="RefSeq" id="XP_001457994.1">
    <property type="nucleotide sequence ID" value="XM_001457957.1"/>
</dbReference>
<sequence>MCKKKILEWENELLRWESNNLNNRQSNEPLTNDKIEDTFAIFNIAEQLQQTYQKLRDRSKLVIYNLFLAIIILTIWSKRATQDLSQYIIEKLAKVTQLKQLKDQAIMIKRYQN</sequence>
<dbReference type="KEGG" id="ptm:GSPATT00003458001"/>
<reference evidence="2 3" key="1">
    <citation type="journal article" date="2006" name="Nature">
        <title>Global trends of whole-genome duplications revealed by the ciliate Paramecium tetraurelia.</title>
        <authorList>
            <consortium name="Genoscope"/>
            <person name="Aury J.-M."/>
            <person name="Jaillon O."/>
            <person name="Duret L."/>
            <person name="Noel B."/>
            <person name="Jubin C."/>
            <person name="Porcel B.M."/>
            <person name="Segurens B."/>
            <person name="Daubin V."/>
            <person name="Anthouard V."/>
            <person name="Aiach N."/>
            <person name="Arnaiz O."/>
            <person name="Billaut A."/>
            <person name="Beisson J."/>
            <person name="Blanc I."/>
            <person name="Bouhouche K."/>
            <person name="Camara F."/>
            <person name="Duharcourt S."/>
            <person name="Guigo R."/>
            <person name="Gogendeau D."/>
            <person name="Katinka M."/>
            <person name="Keller A.-M."/>
            <person name="Kissmehl R."/>
            <person name="Klotz C."/>
            <person name="Koll F."/>
            <person name="Le Moue A."/>
            <person name="Lepere C."/>
            <person name="Malinsky S."/>
            <person name="Nowacki M."/>
            <person name="Nowak J.K."/>
            <person name="Plattner H."/>
            <person name="Poulain J."/>
            <person name="Ruiz F."/>
            <person name="Serrano V."/>
            <person name="Zagulski M."/>
            <person name="Dessen P."/>
            <person name="Betermier M."/>
            <person name="Weissenbach J."/>
            <person name="Scarpelli C."/>
            <person name="Schachter V."/>
            <person name="Sperling L."/>
            <person name="Meyer E."/>
            <person name="Cohen J."/>
            <person name="Wincker P."/>
        </authorList>
    </citation>
    <scope>NUCLEOTIDE SEQUENCE [LARGE SCALE GENOMIC DNA]</scope>
    <source>
        <strain evidence="2 3">Stock d4-2</strain>
    </source>
</reference>
<keyword evidence="1" id="KW-0472">Membrane</keyword>
<keyword evidence="1" id="KW-1133">Transmembrane helix</keyword>